<dbReference type="InterPro" id="IPR029044">
    <property type="entry name" value="Nucleotide-diphossugar_trans"/>
</dbReference>
<dbReference type="InterPro" id="IPR029063">
    <property type="entry name" value="SAM-dependent_MTases_sf"/>
</dbReference>
<dbReference type="EMBL" id="LKAJ02000001">
    <property type="protein sequence ID" value="MCS5712448.1"/>
    <property type="molecule type" value="Genomic_DNA"/>
</dbReference>
<dbReference type="SUPFAM" id="SSF53448">
    <property type="entry name" value="Nucleotide-diphospho-sugar transferases"/>
    <property type="match status" value="1"/>
</dbReference>
<dbReference type="RefSeq" id="WP_075065404.1">
    <property type="nucleotide sequence ID" value="NZ_LKAJ02000001.1"/>
</dbReference>
<dbReference type="GO" id="GO:0050501">
    <property type="term" value="F:hyaluronan synthase activity"/>
    <property type="evidence" value="ECO:0007669"/>
    <property type="project" value="UniProtKB-EC"/>
</dbReference>
<dbReference type="EMBL" id="LKAJ01000002">
    <property type="protein sequence ID" value="KRG22351.1"/>
    <property type="molecule type" value="Genomic_DNA"/>
</dbReference>
<dbReference type="OrthoDB" id="8742915at2"/>
<dbReference type="PANTHER" id="PTHR22916">
    <property type="entry name" value="GLYCOSYLTRANSFERASE"/>
    <property type="match status" value="1"/>
</dbReference>
<keyword evidence="2" id="KW-0808">Transferase</keyword>
<feature type="domain" description="Glycosyltransferase 2-like" evidence="1">
    <location>
        <begin position="9"/>
        <end position="111"/>
    </location>
</feature>
<dbReference type="InterPro" id="IPR001173">
    <property type="entry name" value="Glyco_trans_2-like"/>
</dbReference>
<dbReference type="EC" id="2.4.1.212" evidence="2"/>
<protein>
    <submittedName>
        <fullName evidence="3">Glycosyltransferase</fullName>
        <ecNumber evidence="3">2.4.-.-</ecNumber>
    </submittedName>
    <submittedName>
        <fullName evidence="2">Hyaluronan synthase</fullName>
        <ecNumber evidence="2">2.4.1.212</ecNumber>
    </submittedName>
</protein>
<reference evidence="3" key="2">
    <citation type="journal article" date="2016" name="Genome Announc.">
        <title>Draft Genome Sequences of Two Novel Amoeba-Resistant Intranuclear Bacteria, 'Candidatus Berkiella cookevillensis' and 'Candidatus Berkiella aquae'.</title>
        <authorList>
            <person name="Mehari Y.T."/>
            <person name="Arivett B.A."/>
            <person name="Farone A.L."/>
            <person name="Gunderson J.H."/>
            <person name="Farone M.B."/>
        </authorList>
    </citation>
    <scope>NUCLEOTIDE SEQUENCE</scope>
    <source>
        <strain evidence="3">HT99</strain>
    </source>
</reference>
<keyword evidence="4" id="KW-1185">Reference proteome</keyword>
<evidence type="ECO:0000313" key="2">
    <source>
        <dbReference type="EMBL" id="KRG22351.1"/>
    </source>
</evidence>
<dbReference type="AlphaFoldDB" id="A0A0Q9YNG9"/>
<dbReference type="STRING" id="295108.HT99x_00773"/>
<reference evidence="3" key="3">
    <citation type="submission" date="2021-06" db="EMBL/GenBank/DDBJ databases">
        <title>Genomic Description and Analysis of Intracellular Bacteria, Candidatus Berkiella cookevillensis and Candidatus Berkiella aquae.</title>
        <authorList>
            <person name="Kidane D.T."/>
            <person name="Mehari Y.T."/>
            <person name="Rice F.C."/>
            <person name="Arivett B.A."/>
            <person name="Farone A.L."/>
            <person name="Berk S.G."/>
            <person name="Farone M.B."/>
        </authorList>
    </citation>
    <scope>NUCLEOTIDE SEQUENCE</scope>
    <source>
        <strain evidence="3">HT99</strain>
    </source>
</reference>
<dbReference type="Gene3D" id="3.90.550.10">
    <property type="entry name" value="Spore Coat Polysaccharide Biosynthesis Protein SpsA, Chain A"/>
    <property type="match status" value="1"/>
</dbReference>
<evidence type="ECO:0000313" key="3">
    <source>
        <dbReference type="EMBL" id="MCS5712448.1"/>
    </source>
</evidence>
<dbReference type="Gene3D" id="3.40.50.150">
    <property type="entry name" value="Vaccinia Virus protein VP39"/>
    <property type="match status" value="1"/>
</dbReference>
<gene>
    <name evidence="2" type="primary">hyaD_1</name>
    <name evidence="2" type="ORF">HT99x_00773</name>
    <name evidence="3" type="ORF">HT99x_013480</name>
</gene>
<evidence type="ECO:0000259" key="1">
    <source>
        <dbReference type="Pfam" id="PF00535"/>
    </source>
</evidence>
<dbReference type="PATRIC" id="fig|1590043.3.peg.771"/>
<sequence length="557" mass="63363">MEHFSPKVSIIIPVYNGVNYLTEAIDSALAQTYKNIEILVINDGSNDNGQTEAIAEGYGNKIRYISKSNGGVASALNLGIAKMTGDYFSWLSHDDLYLNTKIETQIKTLAALNNPRAVLYGDYSVFTTDPDKDILCKMKGVSPFQFRHWITFENCLHGCTLLIPKIAFQECGLFNEQLRTTQDYDMWFRIAKVFPFVHCSEHLVKARSHIEQDSLKKKDIVLDECNQLLSNFVKQLSLTEIQQASMCSSGLGYAQLASSMWYRGFFPAGRTSAYLSLINSFQAPLKEIMLAQCILMKGFLLHYMVKPMRKLFSPYSRRNIKQFLTRFSSFTKNVDRSYATPAQNASIDHLKEMNLADKFSTVYENNLFGGNISRSGEGSDLVQTATIREAIPKLLVEFNISSMLDAPCGDWYWMRNIVLNIPQYIGVDIVDALIKKNQTLYSRDNVQFKCVNLVKDSIPQAELIFSRDCFVHLAYQDIFAILHQFKASGAKYLLTTTFVDRQHNDDLGEGFWRPLNLQLAPFNFPEPVRIINENCTEENGAFNDKSLALWKLDELLN</sequence>
<proteinExistence type="predicted"/>
<comment type="caution">
    <text evidence="2">The sequence shown here is derived from an EMBL/GenBank/DDBJ whole genome shotgun (WGS) entry which is preliminary data.</text>
</comment>
<organism evidence="2">
    <name type="scientific">Candidatus Berkiella aquae</name>
    <dbReference type="NCBI Taxonomy" id="295108"/>
    <lineage>
        <taxon>Bacteria</taxon>
        <taxon>Pseudomonadati</taxon>
        <taxon>Pseudomonadota</taxon>
        <taxon>Gammaproteobacteria</taxon>
        <taxon>Candidatus Berkiellales</taxon>
        <taxon>Candidatus Berkiellaceae</taxon>
        <taxon>Candidatus Berkiella</taxon>
    </lineage>
</organism>
<dbReference type="EC" id="2.4.-.-" evidence="3"/>
<reference evidence="2" key="1">
    <citation type="submission" date="2015-09" db="EMBL/GenBank/DDBJ databases">
        <title>Draft Genome Sequences of Two Novel Amoeba-resistant Intranuclear Bacteria, Candidatus Berkiella cookevillensis and Candidatus Berkiella aquae.</title>
        <authorList>
            <person name="Mehari Y.T."/>
            <person name="Arivett B.A."/>
            <person name="Farone A.L."/>
            <person name="Gunderson J.H."/>
            <person name="Farone M.B."/>
        </authorList>
    </citation>
    <scope>NUCLEOTIDE SEQUENCE [LARGE SCALE GENOMIC DNA]</scope>
    <source>
        <strain evidence="2">HT99</strain>
    </source>
</reference>
<keyword evidence="2" id="KW-0328">Glycosyltransferase</keyword>
<dbReference type="Proteomes" id="UP000051497">
    <property type="component" value="Unassembled WGS sequence"/>
</dbReference>
<name>A0A0Q9YNG9_9GAMM</name>
<dbReference type="PANTHER" id="PTHR22916:SF3">
    <property type="entry name" value="UDP-GLCNAC:BETAGAL BETA-1,3-N-ACETYLGLUCOSAMINYLTRANSFERASE-LIKE PROTEIN 1"/>
    <property type="match status" value="1"/>
</dbReference>
<accession>A0A0Q9YNG9</accession>
<evidence type="ECO:0000313" key="4">
    <source>
        <dbReference type="Proteomes" id="UP000051497"/>
    </source>
</evidence>
<dbReference type="SUPFAM" id="SSF53335">
    <property type="entry name" value="S-adenosyl-L-methionine-dependent methyltransferases"/>
    <property type="match status" value="1"/>
</dbReference>
<dbReference type="Pfam" id="PF00535">
    <property type="entry name" value="Glycos_transf_2"/>
    <property type="match status" value="1"/>
</dbReference>